<dbReference type="Pfam" id="PF14559">
    <property type="entry name" value="TPR_19"/>
    <property type="match status" value="1"/>
</dbReference>
<organism evidence="5 6">
    <name type="scientific">Apatococcus fuscideae</name>
    <dbReference type="NCBI Taxonomy" id="2026836"/>
    <lineage>
        <taxon>Eukaryota</taxon>
        <taxon>Viridiplantae</taxon>
        <taxon>Chlorophyta</taxon>
        <taxon>core chlorophytes</taxon>
        <taxon>Trebouxiophyceae</taxon>
        <taxon>Chlorellales</taxon>
        <taxon>Chlorellaceae</taxon>
        <taxon>Apatococcus</taxon>
    </lineage>
</organism>
<keyword evidence="6" id="KW-1185">Reference proteome</keyword>
<keyword evidence="1" id="KW-0677">Repeat</keyword>
<proteinExistence type="predicted"/>
<comment type="caution">
    <text evidence="5">The sequence shown here is derived from an EMBL/GenBank/DDBJ whole genome shotgun (WGS) entry which is preliminary data.</text>
</comment>
<feature type="compositionally biased region" description="Low complexity" evidence="4">
    <location>
        <begin position="66"/>
        <end position="80"/>
    </location>
</feature>
<gene>
    <name evidence="5" type="ORF">WJX84_000628</name>
</gene>
<protein>
    <recommendedName>
        <fullName evidence="7">Tetratricopeptide repeat protein</fullName>
    </recommendedName>
</protein>
<keyword evidence="2 3" id="KW-0802">TPR repeat</keyword>
<dbReference type="SUPFAM" id="SSF48452">
    <property type="entry name" value="TPR-like"/>
    <property type="match status" value="1"/>
</dbReference>
<feature type="repeat" description="TPR" evidence="3">
    <location>
        <begin position="441"/>
        <end position="474"/>
    </location>
</feature>
<reference evidence="5 6" key="1">
    <citation type="journal article" date="2024" name="Nat. Commun.">
        <title>Phylogenomics reveals the evolutionary origins of lichenization in chlorophyte algae.</title>
        <authorList>
            <person name="Puginier C."/>
            <person name="Libourel C."/>
            <person name="Otte J."/>
            <person name="Skaloud P."/>
            <person name="Haon M."/>
            <person name="Grisel S."/>
            <person name="Petersen M."/>
            <person name="Berrin J.G."/>
            <person name="Delaux P.M."/>
            <person name="Dal Grande F."/>
            <person name="Keller J."/>
        </authorList>
    </citation>
    <scope>NUCLEOTIDE SEQUENCE [LARGE SCALE GENOMIC DNA]</scope>
    <source>
        <strain evidence="5 6">SAG 2523</strain>
    </source>
</reference>
<feature type="compositionally biased region" description="Basic and acidic residues" evidence="4">
    <location>
        <begin position="207"/>
        <end position="218"/>
    </location>
</feature>
<feature type="compositionally biased region" description="Low complexity" evidence="4">
    <location>
        <begin position="120"/>
        <end position="131"/>
    </location>
</feature>
<dbReference type="PANTHER" id="PTHR44858">
    <property type="entry name" value="TETRATRICOPEPTIDE REPEAT PROTEIN 6"/>
    <property type="match status" value="1"/>
</dbReference>
<dbReference type="PROSITE" id="PS50005">
    <property type="entry name" value="TPR"/>
    <property type="match status" value="2"/>
</dbReference>
<dbReference type="Pfam" id="PF13432">
    <property type="entry name" value="TPR_16"/>
    <property type="match status" value="2"/>
</dbReference>
<accession>A0AAW1TGW6</accession>
<evidence type="ECO:0000313" key="5">
    <source>
        <dbReference type="EMBL" id="KAK9867785.1"/>
    </source>
</evidence>
<dbReference type="InterPro" id="IPR019734">
    <property type="entry name" value="TPR_rpt"/>
</dbReference>
<dbReference type="Proteomes" id="UP001485043">
    <property type="component" value="Unassembled WGS sequence"/>
</dbReference>
<feature type="compositionally biased region" description="Basic residues" evidence="4">
    <location>
        <begin position="39"/>
        <end position="54"/>
    </location>
</feature>
<evidence type="ECO:0000256" key="4">
    <source>
        <dbReference type="SAM" id="MobiDB-lite"/>
    </source>
</evidence>
<dbReference type="EMBL" id="JALJOV010000064">
    <property type="protein sequence ID" value="KAK9867785.1"/>
    <property type="molecule type" value="Genomic_DNA"/>
</dbReference>
<dbReference type="InterPro" id="IPR011990">
    <property type="entry name" value="TPR-like_helical_dom_sf"/>
</dbReference>
<dbReference type="PANTHER" id="PTHR44858:SF1">
    <property type="entry name" value="UDP-N-ACETYLGLUCOSAMINE--PEPTIDE N-ACETYLGLUCOSAMINYLTRANSFERASE SPINDLY-RELATED"/>
    <property type="match status" value="1"/>
</dbReference>
<dbReference type="AlphaFoldDB" id="A0AAW1TGW6"/>
<evidence type="ECO:0000256" key="2">
    <source>
        <dbReference type="ARBA" id="ARBA00022803"/>
    </source>
</evidence>
<evidence type="ECO:0008006" key="7">
    <source>
        <dbReference type="Google" id="ProtNLM"/>
    </source>
</evidence>
<dbReference type="Gene3D" id="1.25.40.10">
    <property type="entry name" value="Tetratricopeptide repeat domain"/>
    <property type="match status" value="3"/>
</dbReference>
<dbReference type="InterPro" id="IPR050498">
    <property type="entry name" value="Ycf3"/>
</dbReference>
<name>A0AAW1TGW6_9CHLO</name>
<feature type="region of interest" description="Disordered" evidence="4">
    <location>
        <begin position="20"/>
        <end position="250"/>
    </location>
</feature>
<evidence type="ECO:0000256" key="3">
    <source>
        <dbReference type="PROSITE-ProRule" id="PRU00339"/>
    </source>
</evidence>
<dbReference type="SMART" id="SM00028">
    <property type="entry name" value="TPR"/>
    <property type="match status" value="7"/>
</dbReference>
<sequence>MPGPSIWELPCSQGQCIGWSMQHQRPAAPHRLQPEVQRRQRPGAHRRQPCRHARQTNEEQSFWDDSSSPSGSRPSSRSSRTAAVDNGPDPQLWSPDGGASSSSRDFDSAVDPDGSSYFGSSPPQMSSPPAARSRRRQTATMDSQDYDGNDPWQEVPEHLSADDEDAAPGSAGAGDSWDELHEPIPEAEWGQGSKWKAAHAQDGLQDPFHDPKWERPDRPGAAQQIGSSWDEGDEEMGAGGRQTRSKAPQNWDWVSPAEARRRKQLQEVEVAELVDSAIEASDAGDPEAALRLLLDARRLSPDDPFLLMRLGVLLGRMGEPDRALLALNQAYSIEHNDAQILKYRGIALAACGKHQEAVYCFNHAHDLQPSDAEVLKLRAVTHGEMGLTKQRMEDLNAAVALDIDNADLYRTRGIAHRMQVKDDAAALADFTQAIRLAPGVSQLHLERAGTAIRLGNYDQAMEDLQIAEQLEPQQVNTIWDLAMVLDRQNAPEQALKLFDWANTLDPGNSIILRRRAFCRSKLKDYAGAVEDLEEAVAVSPRNPYLLKDLGFNRWQAGDRSGASEALASANQMLPQDKAIQRLQYSVARYSSKGVKDRRHKAKRIPCGVIAGDALEAPVEAQANFEMVHYHVSWCCYLPGDHAPISATATNQTAM</sequence>
<evidence type="ECO:0000256" key="1">
    <source>
        <dbReference type="ARBA" id="ARBA00022737"/>
    </source>
</evidence>
<evidence type="ECO:0000313" key="6">
    <source>
        <dbReference type="Proteomes" id="UP001485043"/>
    </source>
</evidence>
<feature type="repeat" description="TPR" evidence="3">
    <location>
        <begin position="338"/>
        <end position="371"/>
    </location>
</feature>